<organism evidence="1 2">
    <name type="scientific">Portunus trituberculatus</name>
    <name type="common">Swimming crab</name>
    <name type="synonym">Neptunus trituberculatus</name>
    <dbReference type="NCBI Taxonomy" id="210409"/>
    <lineage>
        <taxon>Eukaryota</taxon>
        <taxon>Metazoa</taxon>
        <taxon>Ecdysozoa</taxon>
        <taxon>Arthropoda</taxon>
        <taxon>Crustacea</taxon>
        <taxon>Multicrustacea</taxon>
        <taxon>Malacostraca</taxon>
        <taxon>Eumalacostraca</taxon>
        <taxon>Eucarida</taxon>
        <taxon>Decapoda</taxon>
        <taxon>Pleocyemata</taxon>
        <taxon>Brachyura</taxon>
        <taxon>Eubrachyura</taxon>
        <taxon>Portunoidea</taxon>
        <taxon>Portunidae</taxon>
        <taxon>Portuninae</taxon>
        <taxon>Portunus</taxon>
    </lineage>
</organism>
<comment type="caution">
    <text evidence="1">The sequence shown here is derived from an EMBL/GenBank/DDBJ whole genome shotgun (WGS) entry which is preliminary data.</text>
</comment>
<evidence type="ECO:0000313" key="1">
    <source>
        <dbReference type="EMBL" id="MPC34335.1"/>
    </source>
</evidence>
<accession>A0A5B7ELM7</accession>
<gene>
    <name evidence="1" type="ORF">E2C01_027720</name>
</gene>
<dbReference type="AlphaFoldDB" id="A0A5B7ELM7"/>
<evidence type="ECO:0000313" key="2">
    <source>
        <dbReference type="Proteomes" id="UP000324222"/>
    </source>
</evidence>
<sequence length="72" mass="8001">MQGPPSCSLDYMICVAYPQGYADTSLDNTILDNLSDMIDFTCRSIICDRLGGRARKGFESRTGWSDALTAEW</sequence>
<dbReference type="Proteomes" id="UP000324222">
    <property type="component" value="Unassembled WGS sequence"/>
</dbReference>
<keyword evidence="2" id="KW-1185">Reference proteome</keyword>
<protein>
    <submittedName>
        <fullName evidence="1">Uncharacterized protein</fullName>
    </submittedName>
</protein>
<dbReference type="EMBL" id="VSRR010003031">
    <property type="protein sequence ID" value="MPC34335.1"/>
    <property type="molecule type" value="Genomic_DNA"/>
</dbReference>
<name>A0A5B7ELM7_PORTR</name>
<proteinExistence type="predicted"/>
<reference evidence="1 2" key="1">
    <citation type="submission" date="2019-05" db="EMBL/GenBank/DDBJ databases">
        <title>Another draft genome of Portunus trituberculatus and its Hox gene families provides insights of decapod evolution.</title>
        <authorList>
            <person name="Jeong J.-H."/>
            <person name="Song I."/>
            <person name="Kim S."/>
            <person name="Choi T."/>
            <person name="Kim D."/>
            <person name="Ryu S."/>
            <person name="Kim W."/>
        </authorList>
    </citation>
    <scope>NUCLEOTIDE SEQUENCE [LARGE SCALE GENOMIC DNA]</scope>
    <source>
        <tissue evidence="1">Muscle</tissue>
    </source>
</reference>